<sequence>MIQAEAKRRRQDGDRAETARFCLVAVLALFLLVGSLIGLGLAFKWYFGWSAETRYPQKIRVPIARNKSRVSNGRITSVFHQNTGWKTITTTATTTTTSTISTSTITVLTKPFTMPRVRITNSQIKDMYDQWRPTTQRPITTTYGMPKRKQVVTLVTGLLDIGRGRWKTYARPLSRYHVAMKNVLSLKVPMIIFTDSHSIEYVIKKRTQLGLIDYTRVHNITINDLPLNQYSHLFHSIVNEEQHGGWQSDWDPAMKTHPEAHSADYDIVVNSKAYFLFNASRDNPFKTDNFAWIDAGYGQGDERFFPADFQWYPIFPSGKISLIKLTPSYDKLSRYTEKVLYRRDEAVISGGFLAGNIKTLSRFYSAYHWKVVEMLVQKKMVDDDQTTLVLLINQQPNMFNMVHGDWHDAFRLF</sequence>
<protein>
    <submittedName>
        <fullName evidence="2">(pine wood nematode) hypothetical protein</fullName>
    </submittedName>
</protein>
<evidence type="ECO:0000313" key="2">
    <source>
        <dbReference type="EMBL" id="CAD5231664.1"/>
    </source>
</evidence>
<gene>
    <name evidence="2" type="ORF">BXYJ_LOCUS11760</name>
</gene>
<organism evidence="2 3">
    <name type="scientific">Bursaphelenchus xylophilus</name>
    <name type="common">Pinewood nematode worm</name>
    <name type="synonym">Aphelenchoides xylophilus</name>
    <dbReference type="NCBI Taxonomy" id="6326"/>
    <lineage>
        <taxon>Eukaryota</taxon>
        <taxon>Metazoa</taxon>
        <taxon>Ecdysozoa</taxon>
        <taxon>Nematoda</taxon>
        <taxon>Chromadorea</taxon>
        <taxon>Rhabditida</taxon>
        <taxon>Tylenchina</taxon>
        <taxon>Tylenchomorpha</taxon>
        <taxon>Aphelenchoidea</taxon>
        <taxon>Aphelenchoididae</taxon>
        <taxon>Bursaphelenchus</taxon>
    </lineage>
</organism>
<dbReference type="Pfam" id="PF09612">
    <property type="entry name" value="HtrL_YibB"/>
    <property type="match status" value="1"/>
</dbReference>
<dbReference type="InterPro" id="IPR011735">
    <property type="entry name" value="WlaTC/HtrL_glycosyltransf"/>
</dbReference>
<dbReference type="EMBL" id="CAJFCV020000005">
    <property type="protein sequence ID" value="CAG9122935.1"/>
    <property type="molecule type" value="Genomic_DNA"/>
</dbReference>
<dbReference type="PANTHER" id="PTHR21579:SF16">
    <property type="entry name" value="HTRL DOMAIN CONTAINING"/>
    <property type="match status" value="1"/>
</dbReference>
<keyword evidence="1" id="KW-1133">Transmembrane helix</keyword>
<name>A0A7I8X5R9_BURXY</name>
<dbReference type="SMR" id="A0A7I8X5R9"/>
<dbReference type="AlphaFoldDB" id="A0A7I8X5R9"/>
<keyword evidence="1" id="KW-0812">Transmembrane</keyword>
<accession>A0A7I8X5R9</accession>
<keyword evidence="3" id="KW-1185">Reference proteome</keyword>
<dbReference type="Proteomes" id="UP000659654">
    <property type="component" value="Unassembled WGS sequence"/>
</dbReference>
<dbReference type="EMBL" id="CAJFDI010000005">
    <property type="protein sequence ID" value="CAD5231664.1"/>
    <property type="molecule type" value="Genomic_DNA"/>
</dbReference>
<reference evidence="2" key="1">
    <citation type="submission" date="2020-09" db="EMBL/GenBank/DDBJ databases">
        <authorList>
            <person name="Kikuchi T."/>
        </authorList>
    </citation>
    <scope>NUCLEOTIDE SEQUENCE</scope>
    <source>
        <strain evidence="2">Ka4C1</strain>
    </source>
</reference>
<dbReference type="Proteomes" id="UP000582659">
    <property type="component" value="Unassembled WGS sequence"/>
</dbReference>
<comment type="caution">
    <text evidence="2">The sequence shown here is derived from an EMBL/GenBank/DDBJ whole genome shotgun (WGS) entry which is preliminary data.</text>
</comment>
<keyword evidence="1" id="KW-0472">Membrane</keyword>
<dbReference type="PANTHER" id="PTHR21579">
    <property type="entry name" value="PROTEIN TINCAR"/>
    <property type="match status" value="1"/>
</dbReference>
<dbReference type="OrthoDB" id="411632at2759"/>
<evidence type="ECO:0000256" key="1">
    <source>
        <dbReference type="SAM" id="Phobius"/>
    </source>
</evidence>
<evidence type="ECO:0000313" key="3">
    <source>
        <dbReference type="Proteomes" id="UP000659654"/>
    </source>
</evidence>
<proteinExistence type="predicted"/>
<dbReference type="InterPro" id="IPR053291">
    <property type="entry name" value="Ommatidial_diff-associated"/>
</dbReference>
<feature type="transmembrane region" description="Helical" evidence="1">
    <location>
        <begin position="21"/>
        <end position="47"/>
    </location>
</feature>